<dbReference type="PANTHER" id="PTHR31297">
    <property type="entry name" value="GLUCAN ENDO-1,6-BETA-GLUCOSIDASE B"/>
    <property type="match status" value="1"/>
</dbReference>
<keyword evidence="11" id="KW-1185">Reference proteome</keyword>
<dbReference type="PROSITE" id="PS51257">
    <property type="entry name" value="PROKAR_LIPOPROTEIN"/>
    <property type="match status" value="1"/>
</dbReference>
<dbReference type="AlphaFoldDB" id="A0A2W7MV79"/>
<dbReference type="EMBL" id="QKZK01000037">
    <property type="protein sequence ID" value="PZX11740.1"/>
    <property type="molecule type" value="Genomic_DNA"/>
</dbReference>
<evidence type="ECO:0000313" key="11">
    <source>
        <dbReference type="Proteomes" id="UP000249239"/>
    </source>
</evidence>
<feature type="domain" description="Glycoside hydrolase family 5" evidence="8">
    <location>
        <begin position="242"/>
        <end position="545"/>
    </location>
</feature>
<dbReference type="Gene3D" id="3.20.20.80">
    <property type="entry name" value="Glycosidases"/>
    <property type="match status" value="1"/>
</dbReference>
<evidence type="ECO:0000256" key="2">
    <source>
        <dbReference type="ARBA" id="ARBA00022801"/>
    </source>
</evidence>
<dbReference type="Proteomes" id="UP000249239">
    <property type="component" value="Unassembled WGS sequence"/>
</dbReference>
<comment type="caution">
    <text evidence="10">The sequence shown here is derived from an EMBL/GenBank/DDBJ whole genome shotgun (WGS) entry which is preliminary data.</text>
</comment>
<dbReference type="Pfam" id="PF00150">
    <property type="entry name" value="Cellulase"/>
    <property type="match status" value="1"/>
</dbReference>
<keyword evidence="4" id="KW-0119">Carbohydrate metabolism</keyword>
<dbReference type="InterPro" id="IPR017853">
    <property type="entry name" value="GH"/>
</dbReference>
<accession>A0A2W7MV79</accession>
<dbReference type="InterPro" id="IPR024361">
    <property type="entry name" value="BACON"/>
</dbReference>
<dbReference type="GO" id="GO:0008422">
    <property type="term" value="F:beta-glucosidase activity"/>
    <property type="evidence" value="ECO:0007669"/>
    <property type="project" value="TreeGrafter"/>
</dbReference>
<feature type="domain" description="BACON" evidence="9">
    <location>
        <begin position="146"/>
        <end position="202"/>
    </location>
</feature>
<dbReference type="InterPro" id="IPR013783">
    <property type="entry name" value="Ig-like_fold"/>
</dbReference>
<organism evidence="10 11">
    <name type="scientific">Breznakibacter xylanolyticus</name>
    <dbReference type="NCBI Taxonomy" id="990"/>
    <lineage>
        <taxon>Bacteria</taxon>
        <taxon>Pseudomonadati</taxon>
        <taxon>Bacteroidota</taxon>
        <taxon>Bacteroidia</taxon>
        <taxon>Marinilabiliales</taxon>
        <taxon>Marinilabiliaceae</taxon>
        <taxon>Breznakibacter</taxon>
    </lineage>
</organism>
<feature type="domain" description="BACON" evidence="9">
    <location>
        <begin position="54"/>
        <end position="111"/>
    </location>
</feature>
<gene>
    <name evidence="10" type="ORF">LX69_03064</name>
</gene>
<dbReference type="Pfam" id="PF13004">
    <property type="entry name" value="BACON"/>
    <property type="match status" value="2"/>
</dbReference>
<evidence type="ECO:0000256" key="3">
    <source>
        <dbReference type="ARBA" id="ARBA00023001"/>
    </source>
</evidence>
<evidence type="ECO:0000259" key="9">
    <source>
        <dbReference type="Pfam" id="PF13004"/>
    </source>
</evidence>
<keyword evidence="5 7" id="KW-0326">Glycosidase</keyword>
<dbReference type="InterPro" id="IPR001547">
    <property type="entry name" value="Glyco_hydro_5"/>
</dbReference>
<dbReference type="InterPro" id="IPR050386">
    <property type="entry name" value="Glycosyl_hydrolase_5"/>
</dbReference>
<sequence>MQKITSFLSLLFILFTMGCDDEEVARLTVSESLIEVAPEGVVSGFVVETDAGAWAITNPAADWVTLSQSSGTQSRALISLTVATRSLTPRTDTLVIRAGNAAPVNVVVSQAASDFLYQLAVNRVSADFSFQGGSLPMTVTGTAPRWTLTADAPWVELSQGEGVAGTASVNVVAAPYTGSQNRTARVTLSGEAAPASVIEVTQRASYPDYNTSPIDPDATGMGSTATELASRIKIGWNIGNTLEAIGGETAWGNPLVTENLIKLVKQNGFNAIRIPCSWNQYLESNATAKIKESWLNRVKQVVQWCVDNDVYVILNIHWDGGWLENHCTPDKQFENNAKQKALWTQIATHLRDFDERLIFAGTNEPNVENATQMAVLQTYLQTFVDAVRATGGRNYYRTLVVQGPSTDVEMTQKLMTAMPTDVVPNRMMAEIHYYTPFQYCLMSEDASWGKMFYYWGKDYHSATDAGRNASWGEEARLEELMGMMKQQFVDKGIPVIMGEYAVIRRTNLTGDNLKLHLASRAYYLKYLTQKAKANGLLPFYWDAGNMDANASALFNRKNNTVFDQVALDAIMEGAK</sequence>
<evidence type="ECO:0000256" key="7">
    <source>
        <dbReference type="RuleBase" id="RU361153"/>
    </source>
</evidence>
<keyword evidence="6" id="KW-0624">Polysaccharide degradation</keyword>
<dbReference type="PANTHER" id="PTHR31297:SF41">
    <property type="entry name" value="ENDOGLUCANASE, PUTATIVE (AFU_ORTHOLOGUE AFUA_5G01830)-RELATED"/>
    <property type="match status" value="1"/>
</dbReference>
<keyword evidence="2 7" id="KW-0378">Hydrolase</keyword>
<evidence type="ECO:0000256" key="1">
    <source>
        <dbReference type="ARBA" id="ARBA00005641"/>
    </source>
</evidence>
<reference evidence="10 11" key="1">
    <citation type="submission" date="2018-06" db="EMBL/GenBank/DDBJ databases">
        <title>Genomic Encyclopedia of Archaeal and Bacterial Type Strains, Phase II (KMG-II): from individual species to whole genera.</title>
        <authorList>
            <person name="Goeker M."/>
        </authorList>
    </citation>
    <scope>NUCLEOTIDE SEQUENCE [LARGE SCALE GENOMIC DNA]</scope>
    <source>
        <strain evidence="10 11">DSM 6779</strain>
    </source>
</reference>
<dbReference type="Gene3D" id="2.60.40.10">
    <property type="entry name" value="Immunoglobulins"/>
    <property type="match status" value="2"/>
</dbReference>
<dbReference type="RefSeq" id="WP_170124420.1">
    <property type="nucleotide sequence ID" value="NZ_QKZK01000037.1"/>
</dbReference>
<evidence type="ECO:0000256" key="4">
    <source>
        <dbReference type="ARBA" id="ARBA00023277"/>
    </source>
</evidence>
<proteinExistence type="inferred from homology"/>
<evidence type="ECO:0000313" key="10">
    <source>
        <dbReference type="EMBL" id="PZX11740.1"/>
    </source>
</evidence>
<comment type="similarity">
    <text evidence="1 7">Belongs to the glycosyl hydrolase 5 (cellulase A) family.</text>
</comment>
<dbReference type="GO" id="GO:0005576">
    <property type="term" value="C:extracellular region"/>
    <property type="evidence" value="ECO:0007669"/>
    <property type="project" value="TreeGrafter"/>
</dbReference>
<evidence type="ECO:0000259" key="8">
    <source>
        <dbReference type="Pfam" id="PF00150"/>
    </source>
</evidence>
<name>A0A2W7MV79_9BACT</name>
<dbReference type="GO" id="GO:0009986">
    <property type="term" value="C:cell surface"/>
    <property type="evidence" value="ECO:0007669"/>
    <property type="project" value="TreeGrafter"/>
</dbReference>
<keyword evidence="3" id="KW-0136">Cellulose degradation</keyword>
<evidence type="ECO:0000256" key="5">
    <source>
        <dbReference type="ARBA" id="ARBA00023295"/>
    </source>
</evidence>
<dbReference type="SUPFAM" id="SSF51445">
    <property type="entry name" value="(Trans)glycosidases"/>
    <property type="match status" value="1"/>
</dbReference>
<evidence type="ECO:0000256" key="6">
    <source>
        <dbReference type="ARBA" id="ARBA00023326"/>
    </source>
</evidence>
<dbReference type="GO" id="GO:0030245">
    <property type="term" value="P:cellulose catabolic process"/>
    <property type="evidence" value="ECO:0007669"/>
    <property type="project" value="UniProtKB-KW"/>
</dbReference>
<dbReference type="CDD" id="cd14948">
    <property type="entry name" value="BACON"/>
    <property type="match status" value="2"/>
</dbReference>
<protein>
    <submittedName>
        <fullName evidence="10">Aryl-phospho-beta-D-glucosidase BglC (GH1 family)</fullName>
    </submittedName>
</protein>